<dbReference type="RefSeq" id="WP_174630096.1">
    <property type="nucleotide sequence ID" value="NZ_CP049074.1"/>
</dbReference>
<protein>
    <recommendedName>
        <fullName evidence="5">Flavin prenyltransferase UbiX</fullName>
        <ecNumber evidence="5">2.5.1.129</ecNumber>
    </recommendedName>
</protein>
<dbReference type="GeneID" id="55641230"/>
<comment type="catalytic activity">
    <reaction evidence="5">
        <text>dimethylallyl phosphate + FMNH2 = prenylated FMNH2 + phosphate</text>
        <dbReference type="Rhea" id="RHEA:37743"/>
        <dbReference type="ChEBI" id="CHEBI:43474"/>
        <dbReference type="ChEBI" id="CHEBI:57618"/>
        <dbReference type="ChEBI" id="CHEBI:87467"/>
        <dbReference type="ChEBI" id="CHEBI:88052"/>
        <dbReference type="EC" id="2.5.1.129"/>
    </reaction>
</comment>
<dbReference type="KEGG" id="mten:GWK48_04730"/>
<dbReference type="InterPro" id="IPR036551">
    <property type="entry name" value="Flavin_trans-like"/>
</dbReference>
<evidence type="ECO:0000256" key="5">
    <source>
        <dbReference type="HAMAP-Rule" id="MF_01984"/>
    </source>
</evidence>
<gene>
    <name evidence="5" type="primary">ubiX</name>
    <name evidence="7" type="ORF">GWK48_04730</name>
</gene>
<feature type="binding site" evidence="5">
    <location>
        <position position="185"/>
    </location>
    <ligand>
        <name>dimethylallyl phosphate</name>
        <dbReference type="ChEBI" id="CHEBI:88052"/>
    </ligand>
</feature>
<accession>A0A6N0NSS0</accession>
<keyword evidence="8" id="KW-1185">Reference proteome</keyword>
<dbReference type="InterPro" id="IPR003382">
    <property type="entry name" value="Flavoprotein"/>
</dbReference>
<evidence type="ECO:0000256" key="1">
    <source>
        <dbReference type="ARBA" id="ARBA00022602"/>
    </source>
</evidence>
<dbReference type="AlphaFoldDB" id="A0A6N0NSS0"/>
<organism evidence="7 8">
    <name type="scientific">Metallosphaera tengchongensis</name>
    <dbReference type="NCBI Taxonomy" id="1532350"/>
    <lineage>
        <taxon>Archaea</taxon>
        <taxon>Thermoproteota</taxon>
        <taxon>Thermoprotei</taxon>
        <taxon>Sulfolobales</taxon>
        <taxon>Sulfolobaceae</taxon>
        <taxon>Metallosphaera</taxon>
    </lineage>
</organism>
<keyword evidence="2 5" id="KW-0285">Flavoprotein</keyword>
<feature type="binding site" evidence="5">
    <location>
        <begin position="24"/>
        <end position="26"/>
    </location>
    <ligand>
        <name>FMN</name>
        <dbReference type="ChEBI" id="CHEBI:58210"/>
    </ligand>
</feature>
<comment type="similarity">
    <text evidence="5">Belongs to the UbiX/PAD1 family.</text>
</comment>
<evidence type="ECO:0000313" key="7">
    <source>
        <dbReference type="EMBL" id="QKQ99785.1"/>
    </source>
</evidence>
<sequence length="202" mass="21989">MDEGLAKEARANQGKGKIIIGITGASGTIYGLYSVQILRSLGYTPIVIISKGAERVARAEQGLDLFEELRKLSSEVYLENEIDAPPSSSSSITKTAGMAIIPCSIKTLAQIAHGISSNLISRTAINMLRVRKRLVLVIRETPLGTIELKNALEVSKAGGIILPASPGFYIKPRSIEDVVKFVVGKTLDVLEIEHDIYKRWTR</sequence>
<evidence type="ECO:0000256" key="2">
    <source>
        <dbReference type="ARBA" id="ARBA00022630"/>
    </source>
</evidence>
<evidence type="ECO:0000256" key="3">
    <source>
        <dbReference type="ARBA" id="ARBA00022643"/>
    </source>
</evidence>
<comment type="function">
    <text evidence="5">Flavin prenyltransferase that catalyzes the synthesis of the prenylated FMN cofactor (prenyl-FMN) for 4-hydroxy-3-polyprenylbenzoic acid decarboxylase UbiD. The prenyltransferase is metal-independent and links a dimethylallyl moiety from dimethylallyl monophosphate (DMAP) to the flavin N5 and C6 atoms of FMN.</text>
</comment>
<proteinExistence type="inferred from homology"/>
<dbReference type="Gene3D" id="3.40.50.1950">
    <property type="entry name" value="Flavin prenyltransferase-like"/>
    <property type="match status" value="1"/>
</dbReference>
<dbReference type="Pfam" id="PF02441">
    <property type="entry name" value="Flavoprotein"/>
    <property type="match status" value="1"/>
</dbReference>
<name>A0A6N0NSS0_9CREN</name>
<dbReference type="EMBL" id="CP049074">
    <property type="protein sequence ID" value="QKQ99785.1"/>
    <property type="molecule type" value="Genomic_DNA"/>
</dbReference>
<keyword evidence="4 5" id="KW-0808">Transferase</keyword>
<dbReference type="InterPro" id="IPR004507">
    <property type="entry name" value="UbiX-like"/>
</dbReference>
<dbReference type="Proteomes" id="UP000509301">
    <property type="component" value="Chromosome"/>
</dbReference>
<reference evidence="7 8" key="1">
    <citation type="submission" date="2020-02" db="EMBL/GenBank/DDBJ databases">
        <title>Comparative genome analysis reveals the metabolism and evolution of the thermophilic archaeal genus Metallosphaera.</title>
        <authorList>
            <person name="Jiang C."/>
        </authorList>
    </citation>
    <scope>NUCLEOTIDE SEQUENCE [LARGE SCALE GENOMIC DNA]</scope>
    <source>
        <strain evidence="7 8">Ric-A</strain>
    </source>
</reference>
<evidence type="ECO:0000259" key="6">
    <source>
        <dbReference type="Pfam" id="PF02441"/>
    </source>
</evidence>
<feature type="binding site" evidence="5">
    <location>
        <position position="169"/>
    </location>
    <ligand>
        <name>dimethylallyl phosphate</name>
        <dbReference type="ChEBI" id="CHEBI:88052"/>
    </ligand>
</feature>
<feature type="binding site" evidence="5">
    <location>
        <position position="139"/>
    </location>
    <ligand>
        <name>FMN</name>
        <dbReference type="ChEBI" id="CHEBI:58210"/>
    </ligand>
</feature>
<comment type="caution">
    <text evidence="5">Lacks conserved residue(s) required for the propagation of feature annotation.</text>
</comment>
<dbReference type="GO" id="GO:0106141">
    <property type="term" value="F:flavin prenyltransferase activity"/>
    <property type="evidence" value="ECO:0007669"/>
    <property type="project" value="UniProtKB-EC"/>
</dbReference>
<dbReference type="NCBIfam" id="TIGR00421">
    <property type="entry name" value="ubiX_pad"/>
    <property type="match status" value="1"/>
</dbReference>
<feature type="domain" description="Flavoprotein" evidence="6">
    <location>
        <begin position="17"/>
        <end position="189"/>
    </location>
</feature>
<keyword evidence="3 5" id="KW-0288">FMN</keyword>
<feature type="binding site" evidence="5">
    <location>
        <begin position="104"/>
        <end position="107"/>
    </location>
    <ligand>
        <name>FMN</name>
        <dbReference type="ChEBI" id="CHEBI:58210"/>
    </ligand>
</feature>
<keyword evidence="1 5" id="KW-0637">Prenyltransferase</keyword>
<evidence type="ECO:0000313" key="8">
    <source>
        <dbReference type="Proteomes" id="UP000509301"/>
    </source>
</evidence>
<feature type="binding site" evidence="5">
    <location>
        <position position="50"/>
    </location>
    <ligand>
        <name>FMN</name>
        <dbReference type="ChEBI" id="CHEBI:58210"/>
    </ligand>
</feature>
<evidence type="ECO:0000256" key="4">
    <source>
        <dbReference type="ARBA" id="ARBA00022679"/>
    </source>
</evidence>
<dbReference type="SUPFAM" id="SSF52507">
    <property type="entry name" value="Homo-oligomeric flavin-containing Cys decarboxylases, HFCD"/>
    <property type="match status" value="1"/>
</dbReference>
<dbReference type="EC" id="2.5.1.129" evidence="5"/>
<dbReference type="OrthoDB" id="9540at2157"/>
<dbReference type="HAMAP" id="MF_01984">
    <property type="entry name" value="ubiX_pad"/>
    <property type="match status" value="1"/>
</dbReference>